<keyword evidence="1" id="KW-0175">Coiled coil</keyword>
<feature type="coiled-coil region" evidence="1">
    <location>
        <begin position="434"/>
        <end position="468"/>
    </location>
</feature>
<proteinExistence type="predicted"/>
<dbReference type="EMBL" id="AJWY01007114">
    <property type="protein sequence ID" value="EKC64954.1"/>
    <property type="molecule type" value="Genomic_DNA"/>
</dbReference>
<evidence type="ECO:0000256" key="1">
    <source>
        <dbReference type="SAM" id="Coils"/>
    </source>
</evidence>
<accession>K1TBX1</accession>
<protein>
    <submittedName>
        <fullName evidence="2">Uncharacterized protein</fullName>
    </submittedName>
</protein>
<gene>
    <name evidence="2" type="ORF">LEA_10587</name>
</gene>
<feature type="non-terminal residue" evidence="2">
    <location>
        <position position="817"/>
    </location>
</feature>
<sequence>MAEAFELYASFKIDTSGYTQELNKIRQEMEQFQQELNSLAIHPTFDGGRFRTELQQAQQQSTQATEEIKRLQQQIQSLQEAAEDSGDDSKNSITGLLKRIGIVGEIASGQFLGNMFVNGVNTVINGITGSIDESIGLASDLVETQNVVDVTFEDSASTINKWAQEALNAYGITETKAKQYSSTLGAMLKSMGIADDQVLQMSTDMAGLAADMASFYNLDHDTAFEKIRSGISGENEPLKALGINMSVANLNAFALEKGMNKAFDKMSQAEQATLRYQYLLEATKDAQGDFARTGDSFSNEMRKLQTNLDRIKTEFGKGLLGVVTPAISLLNNVLSDKSYQKTAIEKIYSERDESLFDAEVAYQRSLTIVDSMRSIEDESGDAVKSTEEWRAALEALKDVMPGLSQYVDLTTDAIIGNDEAIQNYVDTLHGVTKYNSYDQAVSDAQKRYDDLQTQIAETEADIAKRELLIQSSDELQALYDKRVEDAWRTYAQRYGYEPDYQTARKMPASDMRSYAYAVGKENPYGNGLGLALGLNAEQVYYFDLFRNAQNAAKDPLAQEKAELESEKEELAELVPQAEAAAVALDDVKKSREEYVNSPEGRKAKLNSDFKAAVDTEKKALEDLKTALKDVDTYRADTLKKAQEAYKGVASGMGYMVTHTQEKMKKLLDTDYSKENVLSWYGTNADALHAYNDALQQAEASGVDVGILSGLTTYSRDNDAYLSRLLNLTPEEIKQLNADYQRARDEENAMAETKTRLALADDETYQAMLETVQKSLEAFEQKDEIAAYMAENNNSLLAGIDKMRKTLEAEIPGINALL</sequence>
<feature type="coiled-coil region" evidence="1">
    <location>
        <begin position="553"/>
        <end position="580"/>
    </location>
</feature>
<reference evidence="2" key="1">
    <citation type="journal article" date="2013" name="Environ. Microbiol.">
        <title>Microbiota from the distal guts of lean and obese adolescents exhibit partial functional redundancy besides clear differences in community structure.</title>
        <authorList>
            <person name="Ferrer M."/>
            <person name="Ruiz A."/>
            <person name="Lanza F."/>
            <person name="Haange S.B."/>
            <person name="Oberbach A."/>
            <person name="Till H."/>
            <person name="Bargiela R."/>
            <person name="Campoy C."/>
            <person name="Segura M.T."/>
            <person name="Richter M."/>
            <person name="von Bergen M."/>
            <person name="Seifert J."/>
            <person name="Suarez A."/>
        </authorList>
    </citation>
    <scope>NUCLEOTIDE SEQUENCE</scope>
</reference>
<feature type="coiled-coil region" evidence="1">
    <location>
        <begin position="732"/>
        <end position="762"/>
    </location>
</feature>
<feature type="coiled-coil region" evidence="1">
    <location>
        <begin position="15"/>
        <end position="88"/>
    </location>
</feature>
<evidence type="ECO:0000313" key="2">
    <source>
        <dbReference type="EMBL" id="EKC64954.1"/>
    </source>
</evidence>
<dbReference type="AlphaFoldDB" id="K1TBX1"/>
<dbReference type="PANTHER" id="PTHR45615">
    <property type="entry name" value="MYOSIN HEAVY CHAIN, NON-MUSCLE"/>
    <property type="match status" value="1"/>
</dbReference>
<dbReference type="PANTHER" id="PTHR45615:SF80">
    <property type="entry name" value="GRIP DOMAIN-CONTAINING PROTEIN"/>
    <property type="match status" value="1"/>
</dbReference>
<organism evidence="2">
    <name type="scientific">human gut metagenome</name>
    <dbReference type="NCBI Taxonomy" id="408170"/>
    <lineage>
        <taxon>unclassified sequences</taxon>
        <taxon>metagenomes</taxon>
        <taxon>organismal metagenomes</taxon>
    </lineage>
</organism>
<name>K1TBX1_9ZZZZ</name>
<comment type="caution">
    <text evidence="2">The sequence shown here is derived from an EMBL/GenBank/DDBJ whole genome shotgun (WGS) entry which is preliminary data.</text>
</comment>